<evidence type="ECO:0000256" key="6">
    <source>
        <dbReference type="ARBA" id="ARBA00022692"/>
    </source>
</evidence>
<keyword evidence="3" id="KW-0813">Transport</keyword>
<comment type="caution">
    <text evidence="12">The sequence shown here is derived from an EMBL/GenBank/DDBJ whole genome shotgun (WGS) entry which is preliminary data.</text>
</comment>
<evidence type="ECO:0000256" key="8">
    <source>
        <dbReference type="ARBA" id="ARBA00022989"/>
    </source>
</evidence>
<dbReference type="Gene3D" id="3.30.1150.10">
    <property type="match status" value="2"/>
</dbReference>
<organism evidence="12 13">
    <name type="scientific">Tenacibaculum geojense</name>
    <dbReference type="NCBI Taxonomy" id="915352"/>
    <lineage>
        <taxon>Bacteria</taxon>
        <taxon>Pseudomonadati</taxon>
        <taxon>Bacteroidota</taxon>
        <taxon>Flavobacteriia</taxon>
        <taxon>Flavobacteriales</taxon>
        <taxon>Flavobacteriaceae</taxon>
        <taxon>Tenacibaculum</taxon>
    </lineage>
</organism>
<name>A0ABW3JMD6_9FLAO</name>
<evidence type="ECO:0000313" key="12">
    <source>
        <dbReference type="EMBL" id="MFD0991584.1"/>
    </source>
</evidence>
<keyword evidence="10" id="KW-0732">Signal</keyword>
<dbReference type="PANTHER" id="PTHR33446:SF2">
    <property type="entry name" value="PROTEIN TONB"/>
    <property type="match status" value="1"/>
</dbReference>
<keyword evidence="13" id="KW-1185">Reference proteome</keyword>
<evidence type="ECO:0000256" key="4">
    <source>
        <dbReference type="ARBA" id="ARBA00022475"/>
    </source>
</evidence>
<sequence>MVRRLLLLAVVACLHQSLNAQSKEVCDTPVSDDPALSMNSITKCAIETKDENGNKVNRVSIEVTTRKRVIRKRDAVTGVGGTVSGSKLADIKKKASLVGSLDLSREEVVEKVPFTLVQEIPLFKSCEKVALYEQEKCFKEEISNHIRRNFRYPSEAYEKSIQGRVLVQFVIQKDGTVGDLNLRGPYGGALLEEEAERIIKKLPKFKPGKHNGRPVKVKYGVPIGFKIPDRARTNIKPKTKVVALKEIIKVEDAQAAPLFRACEKSGDKSINCFNTEMLRHINRFFNYPQEAIDNNIEGRVYAYFVIDKNGDVVNIKTRGPKNGELLAESIKKLIDKLPKFVPAENNGSKVNVKYTFPINFKLSE</sequence>
<evidence type="ECO:0000259" key="11">
    <source>
        <dbReference type="PROSITE" id="PS52015"/>
    </source>
</evidence>
<feature type="domain" description="TonB C-terminal" evidence="11">
    <location>
        <begin position="137"/>
        <end position="234"/>
    </location>
</feature>
<keyword evidence="4" id="KW-1003">Cell membrane</keyword>
<evidence type="ECO:0000256" key="9">
    <source>
        <dbReference type="ARBA" id="ARBA00023136"/>
    </source>
</evidence>
<dbReference type="RefSeq" id="WP_386104028.1">
    <property type="nucleotide sequence ID" value="NZ_JBHTJR010000001.1"/>
</dbReference>
<keyword evidence="8" id="KW-1133">Transmembrane helix</keyword>
<evidence type="ECO:0000256" key="7">
    <source>
        <dbReference type="ARBA" id="ARBA00022927"/>
    </source>
</evidence>
<dbReference type="InterPro" id="IPR051045">
    <property type="entry name" value="TonB-dependent_transducer"/>
</dbReference>
<accession>A0ABW3JMD6</accession>
<keyword evidence="6" id="KW-0812">Transmembrane</keyword>
<evidence type="ECO:0000256" key="10">
    <source>
        <dbReference type="SAM" id="SignalP"/>
    </source>
</evidence>
<reference evidence="13" key="1">
    <citation type="journal article" date="2019" name="Int. J. Syst. Evol. Microbiol.">
        <title>The Global Catalogue of Microorganisms (GCM) 10K type strain sequencing project: providing services to taxonomists for standard genome sequencing and annotation.</title>
        <authorList>
            <consortium name="The Broad Institute Genomics Platform"/>
            <consortium name="The Broad Institute Genome Sequencing Center for Infectious Disease"/>
            <person name="Wu L."/>
            <person name="Ma J."/>
        </authorList>
    </citation>
    <scope>NUCLEOTIDE SEQUENCE [LARGE SCALE GENOMIC DNA]</scope>
    <source>
        <strain evidence="13">CCUG 60527</strain>
    </source>
</reference>
<dbReference type="PROSITE" id="PS52015">
    <property type="entry name" value="TONB_CTD"/>
    <property type="match status" value="2"/>
</dbReference>
<dbReference type="InterPro" id="IPR006260">
    <property type="entry name" value="TonB/TolA_C"/>
</dbReference>
<keyword evidence="5" id="KW-0997">Cell inner membrane</keyword>
<evidence type="ECO:0000256" key="5">
    <source>
        <dbReference type="ARBA" id="ARBA00022519"/>
    </source>
</evidence>
<dbReference type="PANTHER" id="PTHR33446">
    <property type="entry name" value="PROTEIN TONB-RELATED"/>
    <property type="match status" value="1"/>
</dbReference>
<dbReference type="EMBL" id="JBHTJR010000001">
    <property type="protein sequence ID" value="MFD0991584.1"/>
    <property type="molecule type" value="Genomic_DNA"/>
</dbReference>
<dbReference type="NCBIfam" id="TIGR01352">
    <property type="entry name" value="tonB_Cterm"/>
    <property type="match status" value="2"/>
</dbReference>
<feature type="domain" description="TonB C-terminal" evidence="11">
    <location>
        <begin position="272"/>
        <end position="364"/>
    </location>
</feature>
<comment type="similarity">
    <text evidence="2">Belongs to the TonB family.</text>
</comment>
<protein>
    <submittedName>
        <fullName evidence="12">Energy transducer TonB</fullName>
    </submittedName>
</protein>
<keyword evidence="7" id="KW-0653">Protein transport</keyword>
<feature type="signal peptide" evidence="10">
    <location>
        <begin position="1"/>
        <end position="22"/>
    </location>
</feature>
<dbReference type="InterPro" id="IPR037682">
    <property type="entry name" value="TonB_C"/>
</dbReference>
<keyword evidence="9" id="KW-0472">Membrane</keyword>
<dbReference type="SUPFAM" id="SSF74653">
    <property type="entry name" value="TolA/TonB C-terminal domain"/>
    <property type="match status" value="2"/>
</dbReference>
<feature type="chain" id="PRO_5046282143" evidence="10">
    <location>
        <begin position="23"/>
        <end position="364"/>
    </location>
</feature>
<evidence type="ECO:0000313" key="13">
    <source>
        <dbReference type="Proteomes" id="UP001597062"/>
    </source>
</evidence>
<evidence type="ECO:0000256" key="2">
    <source>
        <dbReference type="ARBA" id="ARBA00006555"/>
    </source>
</evidence>
<proteinExistence type="inferred from homology"/>
<comment type="subcellular location">
    <subcellularLocation>
        <location evidence="1">Cell inner membrane</location>
        <topology evidence="1">Single-pass membrane protein</topology>
        <orientation evidence="1">Periplasmic side</orientation>
    </subcellularLocation>
</comment>
<gene>
    <name evidence="12" type="ORF">ACFQ1U_00055</name>
</gene>
<evidence type="ECO:0000256" key="1">
    <source>
        <dbReference type="ARBA" id="ARBA00004383"/>
    </source>
</evidence>
<dbReference type="Proteomes" id="UP001597062">
    <property type="component" value="Unassembled WGS sequence"/>
</dbReference>
<evidence type="ECO:0000256" key="3">
    <source>
        <dbReference type="ARBA" id="ARBA00022448"/>
    </source>
</evidence>
<dbReference type="Pfam" id="PF03544">
    <property type="entry name" value="TonB_C"/>
    <property type="match status" value="2"/>
</dbReference>